<dbReference type="InterPro" id="IPR018712">
    <property type="entry name" value="Tle1-like_cat"/>
</dbReference>
<feature type="domain" description="T6SS Phospholipase effector Tle1-like catalytic" evidence="1">
    <location>
        <begin position="202"/>
        <end position="310"/>
    </location>
</feature>
<dbReference type="OrthoDB" id="4378831at2"/>
<dbReference type="EMBL" id="FTMD01000001">
    <property type="protein sequence ID" value="SIP96691.1"/>
    <property type="molecule type" value="Genomic_DNA"/>
</dbReference>
<dbReference type="Proteomes" id="UP000186819">
    <property type="component" value="Unassembled WGS sequence"/>
</dbReference>
<feature type="domain" description="T6SS Phospholipase effector Tle1-like catalytic" evidence="1">
    <location>
        <begin position="54"/>
        <end position="180"/>
    </location>
</feature>
<protein>
    <submittedName>
        <fullName evidence="2">Uncharacterized alpha/beta hydrolase domain</fullName>
    </submittedName>
</protein>
<dbReference type="AlphaFoldDB" id="A0A1N6NX72"/>
<gene>
    <name evidence="2" type="ORF">SAMN05421829_101497</name>
</gene>
<evidence type="ECO:0000259" key="1">
    <source>
        <dbReference type="Pfam" id="PF09994"/>
    </source>
</evidence>
<dbReference type="RefSeq" id="WP_076600490.1">
    <property type="nucleotide sequence ID" value="NZ_FTMD01000001.1"/>
</dbReference>
<dbReference type="PANTHER" id="PTHR33840">
    <property type="match status" value="1"/>
</dbReference>
<organism evidence="2 3">
    <name type="scientific">Aromatoleum tolulyticum</name>
    <dbReference type="NCBI Taxonomy" id="34027"/>
    <lineage>
        <taxon>Bacteria</taxon>
        <taxon>Pseudomonadati</taxon>
        <taxon>Pseudomonadota</taxon>
        <taxon>Betaproteobacteria</taxon>
        <taxon>Rhodocyclales</taxon>
        <taxon>Rhodocyclaceae</taxon>
        <taxon>Aromatoleum</taxon>
    </lineage>
</organism>
<dbReference type="GO" id="GO:0016787">
    <property type="term" value="F:hydrolase activity"/>
    <property type="evidence" value="ECO:0007669"/>
    <property type="project" value="UniProtKB-KW"/>
</dbReference>
<sequence>MSVRQAGTPTTDDELASAWQQGAKKRMEDKMAWWTAESTPADRARCRLYPKLSFFFDGTGNNLYQEMAKPAAERALSNIAKLYQAAIKDKDGLEAVPTYIPGVGTPYRYANGNISPDEDKGGALGLGFGAGGKMRLEAALYEFRRLLEIDWSAGAVRHMEWITLSVFGFSRGATLARAFVRRLIAEQCERDADKCLMWKARYGERVPLRIIFMGLFDTVASVGGPGLHMGWGSELAIPEGVERCLHFVSGHEVRQAFPLDSVRVGSEYPKKCEEVIYPGVHSDVGGGYFDGFQGRSNSLSRIPLRDMYAEALNSGVMLRRLSDAPLEVRMEIALPPDAPLLPAYHAYMAALPAADSSQESLPAADGSLESLLHAHRKLKFRWRAALTRTNSDSRVLGTLHRSVDPVLCDAVAAHDNHQTCSPTTWTYELPRKPDVQAKQLLAEHRRLVRQIPAIREPVEWQGDTKWSRPRTSYENLIIATWDDRSVLPAAVEIFMAEHVHDSVAHFTEWPCALHDQRAIFCDEARILAERERRRSTAHA</sequence>
<dbReference type="Pfam" id="PF09994">
    <property type="entry name" value="T6SS_Tle1-like_cat"/>
    <property type="match status" value="2"/>
</dbReference>
<keyword evidence="2" id="KW-0378">Hydrolase</keyword>
<proteinExistence type="predicted"/>
<keyword evidence="3" id="KW-1185">Reference proteome</keyword>
<dbReference type="STRING" id="34027.SAMN05421829_101497"/>
<evidence type="ECO:0000313" key="2">
    <source>
        <dbReference type="EMBL" id="SIP96691.1"/>
    </source>
</evidence>
<name>A0A1N6NX72_9RHOO</name>
<accession>A0A1N6NX72</accession>
<evidence type="ECO:0000313" key="3">
    <source>
        <dbReference type="Proteomes" id="UP000186819"/>
    </source>
</evidence>
<dbReference type="PANTHER" id="PTHR33840:SF1">
    <property type="entry name" value="TLE1 PHOSPHOLIPASE DOMAIN-CONTAINING PROTEIN"/>
    <property type="match status" value="1"/>
</dbReference>
<reference evidence="3" key="1">
    <citation type="submission" date="2017-01" db="EMBL/GenBank/DDBJ databases">
        <authorList>
            <person name="Varghese N."/>
            <person name="Submissions S."/>
        </authorList>
    </citation>
    <scope>NUCLEOTIDE SEQUENCE [LARGE SCALE GENOMIC DNA]</scope>
    <source>
        <strain evidence="3">ATCC 51758</strain>
    </source>
</reference>